<dbReference type="CDD" id="cd18793">
    <property type="entry name" value="SF2_C_SNF"/>
    <property type="match status" value="1"/>
</dbReference>
<feature type="compositionally biased region" description="Acidic residues" evidence="8">
    <location>
        <begin position="940"/>
        <end position="952"/>
    </location>
</feature>
<dbReference type="FunFam" id="3.40.50.300:FF:002380">
    <property type="entry name" value="SWI/SNF family DNA-dependent ATPase, putative"/>
    <property type="match status" value="1"/>
</dbReference>
<feature type="compositionally biased region" description="Polar residues" evidence="8">
    <location>
        <begin position="94"/>
        <end position="117"/>
    </location>
</feature>
<dbReference type="SMART" id="SM00487">
    <property type="entry name" value="DEXDc"/>
    <property type="match status" value="1"/>
</dbReference>
<dbReference type="InterPro" id="IPR050628">
    <property type="entry name" value="SNF2_RAD54_helicase_TF"/>
</dbReference>
<dbReference type="GO" id="GO:0008094">
    <property type="term" value="F:ATP-dependent activity, acting on DNA"/>
    <property type="evidence" value="ECO:0007669"/>
    <property type="project" value="TreeGrafter"/>
</dbReference>
<feature type="region of interest" description="Disordered" evidence="8">
    <location>
        <begin position="56"/>
        <end position="184"/>
    </location>
</feature>
<dbReference type="Pfam" id="PF00271">
    <property type="entry name" value="Helicase_C"/>
    <property type="match status" value="1"/>
</dbReference>
<dbReference type="InterPro" id="IPR001841">
    <property type="entry name" value="Znf_RING"/>
</dbReference>
<feature type="compositionally biased region" description="Low complexity" evidence="8">
    <location>
        <begin position="67"/>
        <end position="80"/>
    </location>
</feature>
<feature type="compositionally biased region" description="Basic residues" evidence="8">
    <location>
        <begin position="969"/>
        <end position="981"/>
    </location>
</feature>
<dbReference type="InterPro" id="IPR049730">
    <property type="entry name" value="SNF2/RAD54-like_C"/>
</dbReference>
<dbReference type="GO" id="GO:0005737">
    <property type="term" value="C:cytoplasm"/>
    <property type="evidence" value="ECO:0007669"/>
    <property type="project" value="TreeGrafter"/>
</dbReference>
<dbReference type="RefSeq" id="XP_025432897.1">
    <property type="nucleotide sequence ID" value="XM_025571261.1"/>
</dbReference>
<evidence type="ECO:0000259" key="9">
    <source>
        <dbReference type="PROSITE" id="PS50089"/>
    </source>
</evidence>
<feature type="domain" description="RING-type" evidence="9">
    <location>
        <begin position="852"/>
        <end position="903"/>
    </location>
</feature>
<evidence type="ECO:0000256" key="3">
    <source>
        <dbReference type="ARBA" id="ARBA00022801"/>
    </source>
</evidence>
<evidence type="ECO:0000256" key="4">
    <source>
        <dbReference type="ARBA" id="ARBA00022806"/>
    </source>
</evidence>
<dbReference type="Gene3D" id="3.40.50.300">
    <property type="entry name" value="P-loop containing nucleotide triphosphate hydrolases"/>
    <property type="match status" value="2"/>
</dbReference>
<evidence type="ECO:0000256" key="2">
    <source>
        <dbReference type="ARBA" id="ARBA00022741"/>
    </source>
</evidence>
<feature type="compositionally biased region" description="Low complexity" evidence="8">
    <location>
        <begin position="162"/>
        <end position="176"/>
    </location>
</feature>
<dbReference type="AlphaFoldDB" id="A0A318ZJ71"/>
<dbReference type="GO" id="GO:0016787">
    <property type="term" value="F:hydrolase activity"/>
    <property type="evidence" value="ECO:0007669"/>
    <property type="project" value="UniProtKB-KW"/>
</dbReference>
<accession>A0A318ZJ71</accession>
<keyword evidence="2" id="KW-0547">Nucleotide-binding</keyword>
<dbReference type="PANTHER" id="PTHR45626">
    <property type="entry name" value="TRANSCRIPTION TERMINATION FACTOR 2-RELATED"/>
    <property type="match status" value="1"/>
</dbReference>
<evidence type="ECO:0000313" key="12">
    <source>
        <dbReference type="EMBL" id="PYH46915.1"/>
    </source>
</evidence>
<dbReference type="InterPro" id="IPR014001">
    <property type="entry name" value="Helicase_ATP-bd"/>
</dbReference>
<feature type="coiled-coil region" evidence="7">
    <location>
        <begin position="197"/>
        <end position="227"/>
    </location>
</feature>
<dbReference type="Pfam" id="PF00176">
    <property type="entry name" value="SNF2-rel_dom"/>
    <property type="match status" value="1"/>
</dbReference>
<dbReference type="GeneID" id="37072489"/>
<sequence>MVLGNKEAEIRDLLEDIELQEVILQSLDEQCPDAQEDRQEILDVIQGLQTRLAELRGEPVSGTADVSPSTSQSTSSTINSPRTFHDSVPALPLDNSTSSAHKFGRSTHSFARSPTNRTNRKRRFSTSSEAEDVEEDDDSDDLEAPIRRAQRKRIHRRLSPDVTRTTSSPVISSPVVSDEDVGDGNDELRRMLGLDGFRALQEENRRAEQWLKEMKEMERRDAEFARQLALQADSDPPQSSSNQSPSPPSAPNFSFAAPSASGFNPNAQRAPVMPGTFPMGSQPSNRLPPGRHYDGYRDSKIVTLPDSDDSDIAEIDRDEFTPNILRSPSSPSRSLAAAWAQRKLGPTGSDRNTFPTFANGKPISSGVGLPGSQYGPRVLPSTMARLHAGSSMLDSMSSAVSQASRMLLGSSDFSLMGPGGYDSALDYYKQVYLFDCHGSVLTQYVFSDLYGYGEDPKQTKEEIVKMLESIRPDSEIAKENREGTPEALRFTLLEHQKLGLSWMKSMEEGENKGGILADDMGLGKTIQAIALMVSRPSTDPERKSTLVIAPVALVQQWKREIKRSLKSGKHQLSVHVLHGDKKTTNFRNLKDYDVVLTTFGTLAAEFKKLEKAEEIKKREPDLGLALLKNLPCLSPTSKWYRVIIDEAQCIKNRKTKSAMACCNLTATYRWCMTGTPMMNSVDELHSLLQFLRIPPYCNHQKFQRTFTLPLKGSPAGREKTMQALQVLLKAVLLRRTKTSKIDGKPILQLPPKVSERVHAVFSEEEQEFYNALETRTQRQVNKYIEEGTMGRNYSSILVLLLRLRQACCHPHLIKDFNKESPVTSEELDLVANAKALSDEVVTRLKNNDDLECPICIDAVENPVIFFPCGHGTCTECFSNLSDPATAVRNGVEGALEIKCPNCRARIDPKKITDHISFRKVHCPDSTEADEDVPAPTNEAANEDDSDDDSDDDSLSRFVADDDEEYGSSRSRKAKGKKPQKIKKSLAELRKDAQKNQKAKRRYLRRLEKTWVPSAKIEKSMEILKGINSNDSSEKTIIFSQFTSLLDLLEIPIRREGWDYRRYDGSMKPAERNASVLEFTDNPDCKIMLVSLKAGNSGLNLVAASQVIIFDPFWNPYVEEQAVDRAHRIGQVRPVQIHRIVVKGTVEDRILELQDQKRELVEGALDEKASKNVSRLDTRQLRHLFVS</sequence>
<dbReference type="PROSITE" id="PS50089">
    <property type="entry name" value="ZF_RING_2"/>
    <property type="match status" value="1"/>
</dbReference>
<keyword evidence="13" id="KW-1185">Reference proteome</keyword>
<feature type="compositionally biased region" description="Basic and acidic residues" evidence="8">
    <location>
        <begin position="291"/>
        <end position="300"/>
    </location>
</feature>
<dbReference type="InterPro" id="IPR000330">
    <property type="entry name" value="SNF2_N"/>
</dbReference>
<keyword evidence="6" id="KW-0862">Zinc</keyword>
<dbReference type="InterPro" id="IPR038718">
    <property type="entry name" value="SNF2-like_sf"/>
</dbReference>
<dbReference type="SMART" id="SM00490">
    <property type="entry name" value="HELICc"/>
    <property type="match status" value="1"/>
</dbReference>
<proteinExistence type="inferred from homology"/>
<dbReference type="OrthoDB" id="423559at2759"/>
<dbReference type="PANTHER" id="PTHR45626:SF16">
    <property type="entry name" value="ATP-DEPENDENT HELICASE ULS1"/>
    <property type="match status" value="1"/>
</dbReference>
<dbReference type="InterPro" id="IPR001650">
    <property type="entry name" value="Helicase_C-like"/>
</dbReference>
<feature type="compositionally biased region" description="Low complexity" evidence="8">
    <location>
        <begin position="251"/>
        <end position="261"/>
    </location>
</feature>
<feature type="domain" description="Helicase ATP-binding" evidence="10">
    <location>
        <begin position="505"/>
        <end position="694"/>
    </location>
</feature>
<evidence type="ECO:0000259" key="10">
    <source>
        <dbReference type="PROSITE" id="PS51192"/>
    </source>
</evidence>
<dbReference type="EMBL" id="KZ821226">
    <property type="protein sequence ID" value="PYH46915.1"/>
    <property type="molecule type" value="Genomic_DNA"/>
</dbReference>
<keyword evidence="6" id="KW-0479">Metal-binding</keyword>
<keyword evidence="6" id="KW-0863">Zinc-finger</keyword>
<dbReference type="Gene3D" id="3.40.50.10810">
    <property type="entry name" value="Tandem AAA-ATPase domain"/>
    <property type="match status" value="1"/>
</dbReference>
<dbReference type="SUPFAM" id="SSF52540">
    <property type="entry name" value="P-loop containing nucleoside triphosphate hydrolases"/>
    <property type="match status" value="2"/>
</dbReference>
<keyword evidence="7" id="KW-0175">Coiled coil</keyword>
<evidence type="ECO:0000259" key="11">
    <source>
        <dbReference type="PROSITE" id="PS51194"/>
    </source>
</evidence>
<keyword evidence="5" id="KW-0067">ATP-binding</keyword>
<feature type="region of interest" description="Disordered" evidence="8">
    <location>
        <begin position="923"/>
        <end position="981"/>
    </location>
</feature>
<evidence type="ECO:0008006" key="14">
    <source>
        <dbReference type="Google" id="ProtNLM"/>
    </source>
</evidence>
<comment type="similarity">
    <text evidence="1">Belongs to the SNF2/RAD54 helicase family.</text>
</comment>
<dbReference type="GO" id="GO:0008270">
    <property type="term" value="F:zinc ion binding"/>
    <property type="evidence" value="ECO:0007669"/>
    <property type="project" value="UniProtKB-KW"/>
</dbReference>
<reference evidence="12 13" key="1">
    <citation type="submission" date="2016-12" db="EMBL/GenBank/DDBJ databases">
        <title>The genomes of Aspergillus section Nigri reveals drivers in fungal speciation.</title>
        <authorList>
            <consortium name="DOE Joint Genome Institute"/>
            <person name="Vesth T.C."/>
            <person name="Nybo J."/>
            <person name="Theobald S."/>
            <person name="Brandl J."/>
            <person name="Frisvad J.C."/>
            <person name="Nielsen K.F."/>
            <person name="Lyhne E.K."/>
            <person name="Kogle M.E."/>
            <person name="Kuo A."/>
            <person name="Riley R."/>
            <person name="Clum A."/>
            <person name="Nolan M."/>
            <person name="Lipzen A."/>
            <person name="Salamov A."/>
            <person name="Henrissat B."/>
            <person name="Wiebenga A."/>
            <person name="De Vries R.P."/>
            <person name="Grigoriev I.V."/>
            <person name="Mortensen U.H."/>
            <person name="Andersen M.R."/>
            <person name="Baker S.E."/>
        </authorList>
    </citation>
    <scope>NUCLEOTIDE SEQUENCE [LARGE SCALE GENOMIC DNA]</scope>
    <source>
        <strain evidence="12 13">JOP 1030-1</strain>
    </source>
</reference>
<name>A0A318ZJ71_9EURO</name>
<dbReference type="InterPro" id="IPR027417">
    <property type="entry name" value="P-loop_NTPase"/>
</dbReference>
<dbReference type="SUPFAM" id="SSF57850">
    <property type="entry name" value="RING/U-box"/>
    <property type="match status" value="1"/>
</dbReference>
<feature type="domain" description="Helicase C-terminal" evidence="11">
    <location>
        <begin position="1015"/>
        <end position="1176"/>
    </location>
</feature>
<dbReference type="Proteomes" id="UP000248349">
    <property type="component" value="Unassembled WGS sequence"/>
</dbReference>
<keyword evidence="3" id="KW-0378">Hydrolase</keyword>
<evidence type="ECO:0000256" key="5">
    <source>
        <dbReference type="ARBA" id="ARBA00022840"/>
    </source>
</evidence>
<dbReference type="STRING" id="1450539.A0A318ZJ71"/>
<evidence type="ECO:0000313" key="13">
    <source>
        <dbReference type="Proteomes" id="UP000248349"/>
    </source>
</evidence>
<dbReference type="PROSITE" id="PS51194">
    <property type="entry name" value="HELICASE_CTER"/>
    <property type="match status" value="1"/>
</dbReference>
<dbReference type="SMART" id="SM00184">
    <property type="entry name" value="RING"/>
    <property type="match status" value="1"/>
</dbReference>
<dbReference type="GO" id="GO:0005524">
    <property type="term" value="F:ATP binding"/>
    <property type="evidence" value="ECO:0007669"/>
    <property type="project" value="UniProtKB-KW"/>
</dbReference>
<dbReference type="GO" id="GO:0000724">
    <property type="term" value="P:double-strand break repair via homologous recombination"/>
    <property type="evidence" value="ECO:0007669"/>
    <property type="project" value="TreeGrafter"/>
</dbReference>
<feature type="region of interest" description="Disordered" evidence="8">
    <location>
        <begin position="231"/>
        <end position="309"/>
    </location>
</feature>
<organism evidence="12 13">
    <name type="scientific">Aspergillus saccharolyticus JOP 1030-1</name>
    <dbReference type="NCBI Taxonomy" id="1450539"/>
    <lineage>
        <taxon>Eukaryota</taxon>
        <taxon>Fungi</taxon>
        <taxon>Dikarya</taxon>
        <taxon>Ascomycota</taxon>
        <taxon>Pezizomycotina</taxon>
        <taxon>Eurotiomycetes</taxon>
        <taxon>Eurotiomycetidae</taxon>
        <taxon>Eurotiales</taxon>
        <taxon>Aspergillaceae</taxon>
        <taxon>Aspergillus</taxon>
        <taxon>Aspergillus subgen. Circumdati</taxon>
    </lineage>
</organism>
<evidence type="ECO:0000256" key="6">
    <source>
        <dbReference type="PROSITE-ProRule" id="PRU00175"/>
    </source>
</evidence>
<gene>
    <name evidence="12" type="ORF">BP01DRAFT_240374</name>
</gene>
<feature type="compositionally biased region" description="Low complexity" evidence="8">
    <location>
        <begin position="232"/>
        <end position="244"/>
    </location>
</feature>
<dbReference type="GO" id="GO:0005634">
    <property type="term" value="C:nucleus"/>
    <property type="evidence" value="ECO:0007669"/>
    <property type="project" value="TreeGrafter"/>
</dbReference>
<keyword evidence="4" id="KW-0347">Helicase</keyword>
<feature type="compositionally biased region" description="Basic residues" evidence="8">
    <location>
        <begin position="148"/>
        <end position="157"/>
    </location>
</feature>
<feature type="compositionally biased region" description="Acidic residues" evidence="8">
    <location>
        <begin position="129"/>
        <end position="143"/>
    </location>
</feature>
<evidence type="ECO:0000256" key="7">
    <source>
        <dbReference type="SAM" id="Coils"/>
    </source>
</evidence>
<dbReference type="Gene3D" id="3.30.40.10">
    <property type="entry name" value="Zinc/RING finger domain, C3HC4 (zinc finger)"/>
    <property type="match status" value="1"/>
</dbReference>
<dbReference type="Pfam" id="PF13923">
    <property type="entry name" value="zf-C3HC4_2"/>
    <property type="match status" value="1"/>
</dbReference>
<protein>
    <recommendedName>
        <fullName evidence="14">SWI/SNF family DNA-dependent ATPase Ris1</fullName>
    </recommendedName>
</protein>
<dbReference type="InterPro" id="IPR013083">
    <property type="entry name" value="Znf_RING/FYVE/PHD"/>
</dbReference>
<dbReference type="CDD" id="cd18008">
    <property type="entry name" value="DEXDc_SHPRH-like"/>
    <property type="match status" value="1"/>
</dbReference>
<dbReference type="PROSITE" id="PS51192">
    <property type="entry name" value="HELICASE_ATP_BIND_1"/>
    <property type="match status" value="1"/>
</dbReference>
<dbReference type="GO" id="GO:0004386">
    <property type="term" value="F:helicase activity"/>
    <property type="evidence" value="ECO:0007669"/>
    <property type="project" value="UniProtKB-KW"/>
</dbReference>
<evidence type="ECO:0000256" key="8">
    <source>
        <dbReference type="SAM" id="MobiDB-lite"/>
    </source>
</evidence>
<evidence type="ECO:0000256" key="1">
    <source>
        <dbReference type="ARBA" id="ARBA00007025"/>
    </source>
</evidence>